<dbReference type="Proteomes" id="UP001445076">
    <property type="component" value="Unassembled WGS sequence"/>
</dbReference>
<feature type="non-terminal residue" evidence="7">
    <location>
        <position position="1"/>
    </location>
</feature>
<feature type="transmembrane region" description="Helical" evidence="5">
    <location>
        <begin position="7"/>
        <end position="26"/>
    </location>
</feature>
<comment type="subcellular location">
    <subcellularLocation>
        <location evidence="1">Membrane</location>
        <topology evidence="1">Multi-pass membrane protein</topology>
    </subcellularLocation>
</comment>
<dbReference type="PANTHER" id="PTHR48021:SF89">
    <property type="entry name" value="FI02132P-RELATED"/>
    <property type="match status" value="1"/>
</dbReference>
<name>A0AAW0W852_CHEQU</name>
<gene>
    <name evidence="7" type="ORF">OTU49_010600</name>
</gene>
<keyword evidence="3 5" id="KW-1133">Transmembrane helix</keyword>
<evidence type="ECO:0000313" key="7">
    <source>
        <dbReference type="EMBL" id="KAK8726000.1"/>
    </source>
</evidence>
<dbReference type="Gene3D" id="1.20.1250.20">
    <property type="entry name" value="MFS general substrate transporter like domains"/>
    <property type="match status" value="1"/>
</dbReference>
<dbReference type="InterPro" id="IPR050549">
    <property type="entry name" value="MFS_Trehalose_Transporter"/>
</dbReference>
<feature type="transmembrane region" description="Helical" evidence="5">
    <location>
        <begin position="73"/>
        <end position="92"/>
    </location>
</feature>
<keyword evidence="8" id="KW-1185">Reference proteome</keyword>
<dbReference type="InterPro" id="IPR005828">
    <property type="entry name" value="MFS_sugar_transport-like"/>
</dbReference>
<dbReference type="PROSITE" id="PS50850">
    <property type="entry name" value="MFS"/>
    <property type="match status" value="1"/>
</dbReference>
<keyword evidence="4 5" id="KW-0472">Membrane</keyword>
<accession>A0AAW0W852</accession>
<feature type="transmembrane region" description="Helical" evidence="5">
    <location>
        <begin position="46"/>
        <end position="66"/>
    </location>
</feature>
<sequence length="140" mass="15000">QFMATIVVALTQVDVGAVIGFAGVTLPQLMDQSSDDLQFNTSESPLFGSMMFVGALLGSLIVSVPMMKLGQRVTLLLSLPISLASWIILATAPTNWVVTLARFFQGITMSSISNSSSTYVAELSHSEIRGRPMSTLDLSR</sequence>
<dbReference type="EMBL" id="JARKIK010000081">
    <property type="protein sequence ID" value="KAK8726000.1"/>
    <property type="molecule type" value="Genomic_DNA"/>
</dbReference>
<evidence type="ECO:0000256" key="5">
    <source>
        <dbReference type="SAM" id="Phobius"/>
    </source>
</evidence>
<dbReference type="AlphaFoldDB" id="A0AAW0W852"/>
<protein>
    <recommendedName>
        <fullName evidence="6">Major facilitator superfamily (MFS) profile domain-containing protein</fullName>
    </recommendedName>
</protein>
<evidence type="ECO:0000256" key="2">
    <source>
        <dbReference type="ARBA" id="ARBA00022692"/>
    </source>
</evidence>
<dbReference type="GO" id="GO:0016020">
    <property type="term" value="C:membrane"/>
    <property type="evidence" value="ECO:0007669"/>
    <property type="project" value="UniProtKB-SubCell"/>
</dbReference>
<evidence type="ECO:0000259" key="6">
    <source>
        <dbReference type="PROSITE" id="PS50850"/>
    </source>
</evidence>
<dbReference type="Pfam" id="PF00083">
    <property type="entry name" value="Sugar_tr"/>
    <property type="match status" value="1"/>
</dbReference>
<dbReference type="InterPro" id="IPR036259">
    <property type="entry name" value="MFS_trans_sf"/>
</dbReference>
<feature type="domain" description="Major facilitator superfamily (MFS) profile" evidence="6">
    <location>
        <begin position="1"/>
        <end position="140"/>
    </location>
</feature>
<dbReference type="PANTHER" id="PTHR48021">
    <property type="match status" value="1"/>
</dbReference>
<dbReference type="SUPFAM" id="SSF103473">
    <property type="entry name" value="MFS general substrate transporter"/>
    <property type="match status" value="1"/>
</dbReference>
<dbReference type="InterPro" id="IPR020846">
    <property type="entry name" value="MFS_dom"/>
</dbReference>
<comment type="caution">
    <text evidence="7">The sequence shown here is derived from an EMBL/GenBank/DDBJ whole genome shotgun (WGS) entry which is preliminary data.</text>
</comment>
<evidence type="ECO:0000256" key="3">
    <source>
        <dbReference type="ARBA" id="ARBA00022989"/>
    </source>
</evidence>
<organism evidence="7 8">
    <name type="scientific">Cherax quadricarinatus</name>
    <name type="common">Australian red claw crayfish</name>
    <dbReference type="NCBI Taxonomy" id="27406"/>
    <lineage>
        <taxon>Eukaryota</taxon>
        <taxon>Metazoa</taxon>
        <taxon>Ecdysozoa</taxon>
        <taxon>Arthropoda</taxon>
        <taxon>Crustacea</taxon>
        <taxon>Multicrustacea</taxon>
        <taxon>Malacostraca</taxon>
        <taxon>Eumalacostraca</taxon>
        <taxon>Eucarida</taxon>
        <taxon>Decapoda</taxon>
        <taxon>Pleocyemata</taxon>
        <taxon>Astacidea</taxon>
        <taxon>Parastacoidea</taxon>
        <taxon>Parastacidae</taxon>
        <taxon>Cherax</taxon>
    </lineage>
</organism>
<evidence type="ECO:0000313" key="8">
    <source>
        <dbReference type="Proteomes" id="UP001445076"/>
    </source>
</evidence>
<keyword evidence="2 5" id="KW-0812">Transmembrane</keyword>
<reference evidence="7 8" key="1">
    <citation type="journal article" date="2024" name="BMC Genomics">
        <title>Genome assembly of redclaw crayfish (Cherax quadricarinatus) provides insights into its immune adaptation and hypoxia tolerance.</title>
        <authorList>
            <person name="Liu Z."/>
            <person name="Zheng J."/>
            <person name="Li H."/>
            <person name="Fang K."/>
            <person name="Wang S."/>
            <person name="He J."/>
            <person name="Zhou D."/>
            <person name="Weng S."/>
            <person name="Chi M."/>
            <person name="Gu Z."/>
            <person name="He J."/>
            <person name="Li F."/>
            <person name="Wang M."/>
        </authorList>
    </citation>
    <scope>NUCLEOTIDE SEQUENCE [LARGE SCALE GENOMIC DNA]</scope>
    <source>
        <strain evidence="7">ZL_2023a</strain>
    </source>
</reference>
<evidence type="ECO:0000256" key="4">
    <source>
        <dbReference type="ARBA" id="ARBA00023136"/>
    </source>
</evidence>
<proteinExistence type="predicted"/>
<dbReference type="GO" id="GO:0022857">
    <property type="term" value="F:transmembrane transporter activity"/>
    <property type="evidence" value="ECO:0007669"/>
    <property type="project" value="InterPro"/>
</dbReference>
<evidence type="ECO:0000256" key="1">
    <source>
        <dbReference type="ARBA" id="ARBA00004141"/>
    </source>
</evidence>